<accession>A0AAX3ERU2</accession>
<geneLocation type="plasmid" evidence="2 3">
    <name>unnamed6</name>
</geneLocation>
<evidence type="ECO:0000313" key="2">
    <source>
        <dbReference type="EMBL" id="UYW00210.1"/>
    </source>
</evidence>
<keyword evidence="3" id="KW-1185">Reference proteome</keyword>
<reference evidence="2" key="1">
    <citation type="submission" date="2022-07" db="EMBL/GenBank/DDBJ databases">
        <authorList>
            <person name="Wu T."/>
        </authorList>
    </citation>
    <scope>NUCLEOTIDE SEQUENCE</scope>
    <source>
        <strain evidence="2">SD-1</strain>
        <plasmid evidence="2">unnamed6</plasmid>
    </source>
</reference>
<proteinExistence type="predicted"/>
<protein>
    <submittedName>
        <fullName evidence="2">Uncharacterized protein</fullName>
    </submittedName>
</protein>
<organism evidence="2 3">
    <name type="scientific">Paenarthrobacter ureafaciens</name>
    <dbReference type="NCBI Taxonomy" id="37931"/>
    <lineage>
        <taxon>Bacteria</taxon>
        <taxon>Bacillati</taxon>
        <taxon>Actinomycetota</taxon>
        <taxon>Actinomycetes</taxon>
        <taxon>Micrococcales</taxon>
        <taxon>Micrococcaceae</taxon>
        <taxon>Paenarthrobacter</taxon>
    </lineage>
</organism>
<sequence>MGTNEERDSEGRHPGAPAWDGDLTTLSPAGLEQHDKGLTACIANLTVLYGVLDNPAWRVRTPEERRADGFEKWVARLVTVRNERNRREQQVGGIGEYIQLLSSPASDQPWKGDK</sequence>
<dbReference type="AlphaFoldDB" id="A0AAX3ERU2"/>
<evidence type="ECO:0000256" key="1">
    <source>
        <dbReference type="SAM" id="MobiDB-lite"/>
    </source>
</evidence>
<dbReference type="Proteomes" id="UP001163293">
    <property type="component" value="Plasmid unnamed6"/>
</dbReference>
<dbReference type="RefSeq" id="WP_264450211.1">
    <property type="nucleotide sequence ID" value="NZ_CP101191.1"/>
</dbReference>
<feature type="region of interest" description="Disordered" evidence="1">
    <location>
        <begin position="1"/>
        <end position="30"/>
    </location>
</feature>
<feature type="compositionally biased region" description="Basic and acidic residues" evidence="1">
    <location>
        <begin position="1"/>
        <end position="13"/>
    </location>
</feature>
<dbReference type="EMBL" id="CP101191">
    <property type="protein sequence ID" value="UYW00210.1"/>
    <property type="molecule type" value="Genomic_DNA"/>
</dbReference>
<name>A0AAX3ERU2_PAEUR</name>
<evidence type="ECO:0000313" key="3">
    <source>
        <dbReference type="Proteomes" id="UP001163293"/>
    </source>
</evidence>
<keyword evidence="2" id="KW-0614">Plasmid</keyword>
<gene>
    <name evidence="2" type="ORF">NL394_23930</name>
</gene>